<reference evidence="7 8" key="1">
    <citation type="submission" date="2019-09" db="EMBL/GenBank/DDBJ databases">
        <title>YIM 132180 draft genome.</title>
        <authorList>
            <person name="Zhang K."/>
        </authorList>
    </citation>
    <scope>NUCLEOTIDE SEQUENCE [LARGE SCALE GENOMIC DNA]</scope>
    <source>
        <strain evidence="7 8">YIM 132180</strain>
    </source>
</reference>
<dbReference type="SUPFAM" id="SSF103473">
    <property type="entry name" value="MFS general substrate transporter"/>
    <property type="match status" value="1"/>
</dbReference>
<dbReference type="CDD" id="cd17393">
    <property type="entry name" value="MFS_MosC_like"/>
    <property type="match status" value="1"/>
</dbReference>
<feature type="transmembrane region" description="Helical" evidence="5">
    <location>
        <begin position="303"/>
        <end position="321"/>
    </location>
</feature>
<evidence type="ECO:0000313" key="8">
    <source>
        <dbReference type="Proteomes" id="UP000432089"/>
    </source>
</evidence>
<dbReference type="InterPro" id="IPR020846">
    <property type="entry name" value="MFS_dom"/>
</dbReference>
<comment type="subcellular location">
    <subcellularLocation>
        <location evidence="1">Membrane</location>
        <topology evidence="1">Multi-pass membrane protein</topology>
    </subcellularLocation>
</comment>
<evidence type="ECO:0000256" key="1">
    <source>
        <dbReference type="ARBA" id="ARBA00004141"/>
    </source>
</evidence>
<accession>A0A7V7PNG9</accession>
<dbReference type="RefSeq" id="WP_150970261.1">
    <property type="nucleotide sequence ID" value="NZ_VZDO01000010.1"/>
</dbReference>
<evidence type="ECO:0000313" key="7">
    <source>
        <dbReference type="EMBL" id="KAB0679256.1"/>
    </source>
</evidence>
<proteinExistence type="predicted"/>
<dbReference type="PANTHER" id="PTHR23514:SF13">
    <property type="entry name" value="INNER MEMBRANE PROTEIN YBJJ"/>
    <property type="match status" value="1"/>
</dbReference>
<evidence type="ECO:0000256" key="3">
    <source>
        <dbReference type="ARBA" id="ARBA00022989"/>
    </source>
</evidence>
<feature type="transmembrane region" description="Helical" evidence="5">
    <location>
        <begin position="361"/>
        <end position="382"/>
    </location>
</feature>
<keyword evidence="4 5" id="KW-0472">Membrane</keyword>
<feature type="transmembrane region" description="Helical" evidence="5">
    <location>
        <begin position="63"/>
        <end position="83"/>
    </location>
</feature>
<evidence type="ECO:0000259" key="6">
    <source>
        <dbReference type="PROSITE" id="PS50850"/>
    </source>
</evidence>
<evidence type="ECO:0000256" key="5">
    <source>
        <dbReference type="SAM" id="Phobius"/>
    </source>
</evidence>
<feature type="transmembrane region" description="Helical" evidence="5">
    <location>
        <begin position="388"/>
        <end position="412"/>
    </location>
</feature>
<gene>
    <name evidence="7" type="ORF">F6X38_13005</name>
</gene>
<evidence type="ECO:0000256" key="2">
    <source>
        <dbReference type="ARBA" id="ARBA00022692"/>
    </source>
</evidence>
<dbReference type="Pfam" id="PF07690">
    <property type="entry name" value="MFS_1"/>
    <property type="match status" value="2"/>
</dbReference>
<feature type="domain" description="Major facilitator superfamily (MFS) profile" evidence="6">
    <location>
        <begin position="25"/>
        <end position="414"/>
    </location>
</feature>
<comment type="caution">
    <text evidence="7">The sequence shown here is derived from an EMBL/GenBank/DDBJ whole genome shotgun (WGS) entry which is preliminary data.</text>
</comment>
<dbReference type="InterPro" id="IPR051788">
    <property type="entry name" value="MFS_Transporter"/>
</dbReference>
<feature type="transmembrane region" description="Helical" evidence="5">
    <location>
        <begin position="154"/>
        <end position="174"/>
    </location>
</feature>
<sequence>MTIAEKTAGAARLDRTAAGGSSAAHRAAVSTAFLANGMFTGSWAPLIPSFAERLELSASRMGLMILAFGIGAVAVMPVAGRIIGSHGSRLPMLALNVALVFALPFLVLAPNVPLAVVAVLFAGAATGGMDVAMNANAVAVERRRRSAIMSSCHGFWSVGGVIGSALGGFVIAHAGPVTHGLLAGTVIFLGFLVVARWALSDAPSGETAAEAVAGVPHGTAPGAETAAAGLISGYRGAVLIGLFALFAMIPEGAAIDWSALYLKQELQASATVSGLAFAGFSFTMAAFRFAGDMVRDRLGAVSTMRWCSGAAGIGLLVAGLAPNPPVAILGFALMGIGISNMVPIAFSAAGNVGGLKPGAGLSTVTALGYSGILIAPAAIGFLGEHLGFAVVFLGLSAFLVVTLAAAPLMAIADGARRPR</sequence>
<dbReference type="Proteomes" id="UP000432089">
    <property type="component" value="Unassembled WGS sequence"/>
</dbReference>
<keyword evidence="8" id="KW-1185">Reference proteome</keyword>
<dbReference type="PANTHER" id="PTHR23514">
    <property type="entry name" value="BYPASS OF STOP CODON PROTEIN 6"/>
    <property type="match status" value="1"/>
</dbReference>
<organism evidence="7 8">
    <name type="scientific">Plantimonas leprariae</name>
    <dbReference type="NCBI Taxonomy" id="2615207"/>
    <lineage>
        <taxon>Bacteria</taxon>
        <taxon>Pseudomonadati</taxon>
        <taxon>Pseudomonadota</taxon>
        <taxon>Alphaproteobacteria</taxon>
        <taxon>Hyphomicrobiales</taxon>
        <taxon>Aurantimonadaceae</taxon>
        <taxon>Plantimonas</taxon>
    </lineage>
</organism>
<dbReference type="Gene3D" id="1.20.1250.20">
    <property type="entry name" value="MFS general substrate transporter like domains"/>
    <property type="match status" value="2"/>
</dbReference>
<dbReference type="AlphaFoldDB" id="A0A7V7PNG9"/>
<keyword evidence="3 5" id="KW-1133">Transmembrane helix</keyword>
<dbReference type="PROSITE" id="PS50850">
    <property type="entry name" value="MFS"/>
    <property type="match status" value="1"/>
</dbReference>
<dbReference type="InterPro" id="IPR036259">
    <property type="entry name" value="MFS_trans_sf"/>
</dbReference>
<protein>
    <submittedName>
        <fullName evidence="7">MFS transporter</fullName>
    </submittedName>
</protein>
<evidence type="ECO:0000256" key="4">
    <source>
        <dbReference type="ARBA" id="ARBA00023136"/>
    </source>
</evidence>
<dbReference type="EMBL" id="VZDO01000010">
    <property type="protein sequence ID" value="KAB0679256.1"/>
    <property type="molecule type" value="Genomic_DNA"/>
</dbReference>
<feature type="transmembrane region" description="Helical" evidence="5">
    <location>
        <begin position="180"/>
        <end position="199"/>
    </location>
</feature>
<feature type="transmembrane region" description="Helical" evidence="5">
    <location>
        <begin position="237"/>
        <end position="260"/>
    </location>
</feature>
<dbReference type="GO" id="GO:0016020">
    <property type="term" value="C:membrane"/>
    <property type="evidence" value="ECO:0007669"/>
    <property type="project" value="UniProtKB-SubCell"/>
</dbReference>
<dbReference type="GO" id="GO:0022857">
    <property type="term" value="F:transmembrane transporter activity"/>
    <property type="evidence" value="ECO:0007669"/>
    <property type="project" value="InterPro"/>
</dbReference>
<feature type="transmembrane region" description="Helical" evidence="5">
    <location>
        <begin position="327"/>
        <end position="349"/>
    </location>
</feature>
<name>A0A7V7PNG9_9HYPH</name>
<dbReference type="InterPro" id="IPR011701">
    <property type="entry name" value="MFS"/>
</dbReference>
<feature type="transmembrane region" description="Helical" evidence="5">
    <location>
        <begin position="272"/>
        <end position="291"/>
    </location>
</feature>
<keyword evidence="2 5" id="KW-0812">Transmembrane</keyword>